<reference evidence="1 2" key="1">
    <citation type="journal article" date="2016" name="Front. Microbiol.">
        <title>Single-Cell (Meta-)Genomics of a Dimorphic Candidatus Thiomargarita nelsonii Reveals Genomic Plasticity.</title>
        <authorList>
            <person name="Flood B.E."/>
            <person name="Fliss P."/>
            <person name="Jones D.S."/>
            <person name="Dick G.J."/>
            <person name="Jain S."/>
            <person name="Kaster A.K."/>
            <person name="Winkel M."/>
            <person name="Mussmann M."/>
            <person name="Bailey J."/>
        </authorList>
    </citation>
    <scope>NUCLEOTIDE SEQUENCE [LARGE SCALE GENOMIC DNA]</scope>
    <source>
        <strain evidence="1">Hydrate Ridge</strain>
    </source>
</reference>
<keyword evidence="2" id="KW-1185">Reference proteome</keyword>
<evidence type="ECO:0000313" key="1">
    <source>
        <dbReference type="EMBL" id="TGO02419.1"/>
    </source>
</evidence>
<protein>
    <recommendedName>
        <fullName evidence="3">DUF4384 domain-containing protein</fullName>
    </recommendedName>
</protein>
<proteinExistence type="predicted"/>
<comment type="caution">
    <text evidence="1">The sequence shown here is derived from an EMBL/GenBank/DDBJ whole genome shotgun (WGS) entry which is preliminary data.</text>
</comment>
<dbReference type="EMBL" id="JSZA02000139">
    <property type="protein sequence ID" value="TGO02419.1"/>
    <property type="molecule type" value="Genomic_DNA"/>
</dbReference>
<dbReference type="Proteomes" id="UP000030428">
    <property type="component" value="Unassembled WGS sequence"/>
</dbReference>
<accession>A0A4E0QM25</accession>
<sequence length="520" mass="59136">MSRAVEQGEILVRGVEKDKRPHLLGKRPYKPLKIHRGIRVGAARDEESARDGLKKMDRFYGFFTWYWVENLERAQAGETWNDVFKRTYAQVFKRDYTQVAQNHAPQPQIEGEHHQQVLGGGFTPLPLRIPIRIAGKTGKNKIRVGIEAGLLAGVTEGSKYCLYKPEESNPPNLPCMTIGKVKPFVSYAQKLKPRGIFKIGDLVVEKSHAYHFMPSKVYLEADFPKEDEPLLKAIRAAFQPNPDGTQPLSAYQLTNDPYDTDLRLYLLRPKLQDGQLIPASPGNILPKSFPNQPPELWILTPEQRLLKSLKIPFTNLKKGIKLLQDNLKKMARIRELKALQSPRGNSNLPVAVQTYLFKPCLNGQNCVPLSNLGKHRKTGPYRFQEIEKLTLNQGDILLFTLHNESEQDYYCYLINISFDGTILALFPLPWEPMEFARVSSGKKERVKSVLKMKQVGEETLKLIISTQPIDISLLEQSQLITREGLNPLEQLLVNAAHGLRDETLIEIDKWATGQVTFKVK</sequence>
<evidence type="ECO:0008006" key="3">
    <source>
        <dbReference type="Google" id="ProtNLM"/>
    </source>
</evidence>
<dbReference type="AlphaFoldDB" id="A0A4E0QM25"/>
<evidence type="ECO:0000313" key="2">
    <source>
        <dbReference type="Proteomes" id="UP000030428"/>
    </source>
</evidence>
<gene>
    <name evidence="1" type="ORF">PN36_25455</name>
</gene>
<name>A0A4E0QM25_9GAMM</name>
<organism evidence="1 2">
    <name type="scientific">Candidatus Thiomargarita nelsonii</name>
    <dbReference type="NCBI Taxonomy" id="1003181"/>
    <lineage>
        <taxon>Bacteria</taxon>
        <taxon>Pseudomonadati</taxon>
        <taxon>Pseudomonadota</taxon>
        <taxon>Gammaproteobacteria</taxon>
        <taxon>Thiotrichales</taxon>
        <taxon>Thiotrichaceae</taxon>
        <taxon>Thiomargarita</taxon>
    </lineage>
</organism>